<name>A0AAV5KSG9_9ROSI</name>
<accession>A0AAV5KSG9</accession>
<sequence>MTAILSRSAKFYVLARHLFMSENYLVAYEMQTLDLET</sequence>
<protein>
    <submittedName>
        <fullName evidence="1">Uncharacterized protein</fullName>
    </submittedName>
</protein>
<keyword evidence="2" id="KW-1185">Reference proteome</keyword>
<dbReference type="AlphaFoldDB" id="A0AAV5KSG9"/>
<dbReference type="EMBL" id="BPVZ01000076">
    <property type="protein sequence ID" value="GKV27508.1"/>
    <property type="molecule type" value="Genomic_DNA"/>
</dbReference>
<evidence type="ECO:0000313" key="1">
    <source>
        <dbReference type="EMBL" id="GKV27508.1"/>
    </source>
</evidence>
<gene>
    <name evidence="1" type="ORF">SLEP1_g36676</name>
</gene>
<organism evidence="1 2">
    <name type="scientific">Rubroshorea leprosula</name>
    <dbReference type="NCBI Taxonomy" id="152421"/>
    <lineage>
        <taxon>Eukaryota</taxon>
        <taxon>Viridiplantae</taxon>
        <taxon>Streptophyta</taxon>
        <taxon>Embryophyta</taxon>
        <taxon>Tracheophyta</taxon>
        <taxon>Spermatophyta</taxon>
        <taxon>Magnoliopsida</taxon>
        <taxon>eudicotyledons</taxon>
        <taxon>Gunneridae</taxon>
        <taxon>Pentapetalae</taxon>
        <taxon>rosids</taxon>
        <taxon>malvids</taxon>
        <taxon>Malvales</taxon>
        <taxon>Dipterocarpaceae</taxon>
        <taxon>Rubroshorea</taxon>
    </lineage>
</organism>
<evidence type="ECO:0000313" key="2">
    <source>
        <dbReference type="Proteomes" id="UP001054252"/>
    </source>
</evidence>
<proteinExistence type="predicted"/>
<comment type="caution">
    <text evidence="1">The sequence shown here is derived from an EMBL/GenBank/DDBJ whole genome shotgun (WGS) entry which is preliminary data.</text>
</comment>
<reference evidence="1 2" key="1">
    <citation type="journal article" date="2021" name="Commun. Biol.">
        <title>The genome of Shorea leprosula (Dipterocarpaceae) highlights the ecological relevance of drought in aseasonal tropical rainforests.</title>
        <authorList>
            <person name="Ng K.K.S."/>
            <person name="Kobayashi M.J."/>
            <person name="Fawcett J.A."/>
            <person name="Hatakeyama M."/>
            <person name="Paape T."/>
            <person name="Ng C.H."/>
            <person name="Ang C.C."/>
            <person name="Tnah L.H."/>
            <person name="Lee C.T."/>
            <person name="Nishiyama T."/>
            <person name="Sese J."/>
            <person name="O'Brien M.J."/>
            <person name="Copetti D."/>
            <person name="Mohd Noor M.I."/>
            <person name="Ong R.C."/>
            <person name="Putra M."/>
            <person name="Sireger I.Z."/>
            <person name="Indrioko S."/>
            <person name="Kosugi Y."/>
            <person name="Izuno A."/>
            <person name="Isagi Y."/>
            <person name="Lee S.L."/>
            <person name="Shimizu K.K."/>
        </authorList>
    </citation>
    <scope>NUCLEOTIDE SEQUENCE [LARGE SCALE GENOMIC DNA]</scope>
    <source>
        <strain evidence="1">214</strain>
    </source>
</reference>
<dbReference type="Proteomes" id="UP001054252">
    <property type="component" value="Unassembled WGS sequence"/>
</dbReference>